<name>A0A269THZ4_9BACT</name>
<dbReference type="SUPFAM" id="SSF55604">
    <property type="entry name" value="Glucose permease domain IIB"/>
    <property type="match status" value="1"/>
</dbReference>
<dbReference type="InterPro" id="IPR036878">
    <property type="entry name" value="Glu_permease_IIB"/>
</dbReference>
<evidence type="ECO:0000259" key="7">
    <source>
        <dbReference type="PROSITE" id="PS51098"/>
    </source>
</evidence>
<evidence type="ECO:0000256" key="6">
    <source>
        <dbReference type="PROSITE-ProRule" id="PRU00421"/>
    </source>
</evidence>
<protein>
    <recommendedName>
        <fullName evidence="7">PTS EIIB type-1 domain-containing protein</fullName>
    </recommendedName>
</protein>
<dbReference type="OrthoDB" id="9769191at2"/>
<keyword evidence="4" id="KW-0598">Phosphotransferase system</keyword>
<evidence type="ECO:0000256" key="3">
    <source>
        <dbReference type="ARBA" id="ARBA00022679"/>
    </source>
</evidence>
<evidence type="ECO:0000256" key="2">
    <source>
        <dbReference type="ARBA" id="ARBA00022597"/>
    </source>
</evidence>
<dbReference type="InterPro" id="IPR018113">
    <property type="entry name" value="PTrfase_EIIB_Cys"/>
</dbReference>
<evidence type="ECO:0000313" key="8">
    <source>
        <dbReference type="EMBL" id="PAK21011.1"/>
    </source>
</evidence>
<dbReference type="PROSITE" id="PS51098">
    <property type="entry name" value="PTS_EIIB_TYPE_1"/>
    <property type="match status" value="1"/>
</dbReference>
<sequence>MNKFTKILARILNFLTFGKLRKKALETNTYQLDVNVKTSFEYQELLDNLGGKDNLINAEASLSKIKFYLKDKKLVNLEQIKKYPDVTGTLESSNAVTIIIGNAARVITQKINEELNNGNN</sequence>
<keyword evidence="3" id="KW-0808">Transferase</keyword>
<dbReference type="InterPro" id="IPR001996">
    <property type="entry name" value="PTS_IIB_1"/>
</dbReference>
<dbReference type="EMBL" id="NQNY01000016">
    <property type="protein sequence ID" value="PAK21011.1"/>
    <property type="molecule type" value="Genomic_DNA"/>
</dbReference>
<dbReference type="RefSeq" id="WP_095335126.1">
    <property type="nucleotide sequence ID" value="NZ_NQNY01000016.1"/>
</dbReference>
<accession>A0A269THZ4</accession>
<organism evidence="8 9">
    <name type="scientific">Mycoplasmopsis agassizii</name>
    <dbReference type="NCBI Taxonomy" id="33922"/>
    <lineage>
        <taxon>Bacteria</taxon>
        <taxon>Bacillati</taxon>
        <taxon>Mycoplasmatota</taxon>
        <taxon>Mycoplasmoidales</taxon>
        <taxon>Metamycoplasmataceae</taxon>
        <taxon>Mycoplasmopsis</taxon>
    </lineage>
</organism>
<reference evidence="9" key="1">
    <citation type="submission" date="2017-08" db="EMBL/GenBank/DDBJ databases">
        <authorList>
            <person name="Alvarez-Ponce D."/>
            <person name="Weitzman C.L."/>
            <person name="Tillett R.L."/>
            <person name="Sandmeier F.C."/>
            <person name="Tracy C.R."/>
        </authorList>
    </citation>
    <scope>NUCLEOTIDE SEQUENCE [LARGE SCALE GENOMIC DNA]</scope>
    <source>
        <strain evidence="9">723</strain>
    </source>
</reference>
<keyword evidence="1" id="KW-0813">Transport</keyword>
<comment type="caution">
    <text evidence="6">Lacks conserved residue(s) required for the propagation of feature annotation.</text>
</comment>
<evidence type="ECO:0000313" key="9">
    <source>
        <dbReference type="Proteomes" id="UP000216943"/>
    </source>
</evidence>
<dbReference type="GO" id="GO:0008982">
    <property type="term" value="F:protein-N(PI)-phosphohistidine-sugar phosphotransferase activity"/>
    <property type="evidence" value="ECO:0007669"/>
    <property type="project" value="InterPro"/>
</dbReference>
<keyword evidence="2" id="KW-0762">Sugar transport</keyword>
<feature type="domain" description="PTS EIIB type-1" evidence="7">
    <location>
        <begin position="39"/>
        <end position="120"/>
    </location>
</feature>
<dbReference type="AlphaFoldDB" id="A0A269THZ4"/>
<dbReference type="GO" id="GO:0016301">
    <property type="term" value="F:kinase activity"/>
    <property type="evidence" value="ECO:0007669"/>
    <property type="project" value="UniProtKB-KW"/>
</dbReference>
<dbReference type="GO" id="GO:0009401">
    <property type="term" value="P:phosphoenolpyruvate-dependent sugar phosphotransferase system"/>
    <property type="evidence" value="ECO:0007669"/>
    <property type="project" value="UniProtKB-KW"/>
</dbReference>
<evidence type="ECO:0000256" key="1">
    <source>
        <dbReference type="ARBA" id="ARBA00022448"/>
    </source>
</evidence>
<proteinExistence type="predicted"/>
<dbReference type="Proteomes" id="UP000216943">
    <property type="component" value="Unassembled WGS sequence"/>
</dbReference>
<dbReference type="Pfam" id="PF00367">
    <property type="entry name" value="PTS_EIIB"/>
    <property type="match status" value="1"/>
</dbReference>
<evidence type="ECO:0000256" key="5">
    <source>
        <dbReference type="ARBA" id="ARBA00022777"/>
    </source>
</evidence>
<dbReference type="Gene3D" id="3.30.1360.60">
    <property type="entry name" value="Glucose permease domain IIB"/>
    <property type="match status" value="1"/>
</dbReference>
<keyword evidence="5" id="KW-0418">Kinase</keyword>
<gene>
    <name evidence="8" type="ORF">CJJ23_04365</name>
</gene>
<evidence type="ECO:0000256" key="4">
    <source>
        <dbReference type="ARBA" id="ARBA00022683"/>
    </source>
</evidence>
<comment type="caution">
    <text evidence="8">The sequence shown here is derived from an EMBL/GenBank/DDBJ whole genome shotgun (WGS) entry which is preliminary data.</text>
</comment>